<reference evidence="4 5" key="1">
    <citation type="journal article" date="2018" name="Sci. Rep.">
        <title>Comparative analysis of the Pocillopora damicornis genome highlights role of immune system in coral evolution.</title>
        <authorList>
            <person name="Cunning R."/>
            <person name="Bay R.A."/>
            <person name="Gillette P."/>
            <person name="Baker A.C."/>
            <person name="Traylor-Knowles N."/>
        </authorList>
    </citation>
    <scope>NUCLEOTIDE SEQUENCE [LARGE SCALE GENOMIC DNA]</scope>
    <source>
        <strain evidence="4">RSMAS</strain>
        <tissue evidence="4">Whole animal</tissue>
    </source>
</reference>
<name>A0A3M6V691_POCDA</name>
<dbReference type="PROSITE" id="PS51205">
    <property type="entry name" value="VPS9"/>
    <property type="match status" value="1"/>
</dbReference>
<protein>
    <recommendedName>
        <fullName evidence="3">VPS9 domain-containing protein</fullName>
    </recommendedName>
</protein>
<keyword evidence="1" id="KW-0175">Coiled coil</keyword>
<dbReference type="AlphaFoldDB" id="A0A3M6V691"/>
<evidence type="ECO:0000313" key="4">
    <source>
        <dbReference type="EMBL" id="RMX61390.1"/>
    </source>
</evidence>
<gene>
    <name evidence="4" type="ORF">pdam_00018303</name>
</gene>
<accession>A0A3M6V691</accession>
<feature type="domain" description="VPS9" evidence="3">
    <location>
        <begin position="678"/>
        <end position="826"/>
    </location>
</feature>
<dbReference type="Gene3D" id="1.20.1050.80">
    <property type="entry name" value="VPS9 domain"/>
    <property type="match status" value="1"/>
</dbReference>
<evidence type="ECO:0000256" key="2">
    <source>
        <dbReference type="SAM" id="MobiDB-lite"/>
    </source>
</evidence>
<proteinExistence type="predicted"/>
<feature type="region of interest" description="Disordered" evidence="2">
    <location>
        <begin position="624"/>
        <end position="644"/>
    </location>
</feature>
<dbReference type="Pfam" id="PF02204">
    <property type="entry name" value="VPS9"/>
    <property type="match status" value="1"/>
</dbReference>
<dbReference type="OrthoDB" id="10028873at2759"/>
<evidence type="ECO:0000256" key="1">
    <source>
        <dbReference type="SAM" id="Coils"/>
    </source>
</evidence>
<dbReference type="OMA" id="SALWFKT"/>
<dbReference type="Proteomes" id="UP000275408">
    <property type="component" value="Unassembled WGS sequence"/>
</dbReference>
<dbReference type="InterPro" id="IPR037191">
    <property type="entry name" value="VPS9_dom_sf"/>
</dbReference>
<feature type="coiled-coil region" evidence="1">
    <location>
        <begin position="213"/>
        <end position="273"/>
    </location>
</feature>
<dbReference type="SUPFAM" id="SSF109993">
    <property type="entry name" value="VPS9 domain"/>
    <property type="match status" value="1"/>
</dbReference>
<sequence>MHVYLKDGNQRRWVTNVHLQEGFSPCIGNGAMKKSCADVSRLEPAIWFKVLLLESVSVDCGRRIVSWSTGSHPEDADLPSQRTCYMEGECYDYDADIDELFHLAAKVICPAGHEENGVSQPSDEDYEQCLLRMLHCYILPKITLHKDDLDKVMNAREKQAQSIQELDRKVIDECKTIDACELHMEDLRTQFLPDLEKFIHRGWCSKGFLEVLLEDIGKEEPRLRKQIDKAQDQVQHAKTVIAQKPCAASTEQLKAAREQRNGEQEKLEALLLTRELIVAASRQAETGGGVVAGHHLLKQYLEQRETLTSLKQSRNRLLEQKNCALSVREMLDSAMKELIDKGYTDANDANALGSRATDVLEGVWKPEWQRLGERIATLVNNEEHPVGNHFQKFCQRIQSLCEELLTSGRFSSSEEFTPSCSPFGKACAIQYESYGMEDFMTDNHRLKLQMLQSEILKGLETATELLSDIFNNKDVHFKNKIRLCYEQCFYEKEHHFLACVYELAHHEHVDKLQGDVQRLRCLPIKFLNLPMKDEWWLELFEQRSLQASTNSGHYRPFTEAYMNGTLLDQVDHGLSGSYDMIDELDDLVDNTTDTQNGRHIEDMESFRSLFISAIRHRSKTVAVDDVEKPLDQPNTGPPKSRNSFEGALSCSAPTMVQIIDLWKTAKCEQSYDSVDGSLEMKPCLNRTLSKSESNLSRKDSSVSGETFEDHFGPALQNIKDIFKVTSPLNKLKCLTSSLRKITNAVQELRMQSGQDTFTAAVNAEDLLPLLVLMMLQMEPWEVAAMWPQLVFTENLMAPFLSSGCHGWALVEFQMAQRVLNDLCNEF</sequence>
<keyword evidence="5" id="KW-1185">Reference proteome</keyword>
<evidence type="ECO:0000259" key="3">
    <source>
        <dbReference type="PROSITE" id="PS51205"/>
    </source>
</evidence>
<comment type="caution">
    <text evidence="4">The sequence shown here is derived from an EMBL/GenBank/DDBJ whole genome shotgun (WGS) entry which is preliminary data.</text>
</comment>
<dbReference type="EMBL" id="RCHS01000021">
    <property type="protein sequence ID" value="RMX61390.1"/>
    <property type="molecule type" value="Genomic_DNA"/>
</dbReference>
<evidence type="ECO:0000313" key="5">
    <source>
        <dbReference type="Proteomes" id="UP000275408"/>
    </source>
</evidence>
<dbReference type="InterPro" id="IPR003123">
    <property type="entry name" value="VPS9"/>
</dbReference>
<dbReference type="STRING" id="46731.A0A3M6V691"/>
<organism evidence="4 5">
    <name type="scientific">Pocillopora damicornis</name>
    <name type="common">Cauliflower coral</name>
    <name type="synonym">Millepora damicornis</name>
    <dbReference type="NCBI Taxonomy" id="46731"/>
    <lineage>
        <taxon>Eukaryota</taxon>
        <taxon>Metazoa</taxon>
        <taxon>Cnidaria</taxon>
        <taxon>Anthozoa</taxon>
        <taxon>Hexacorallia</taxon>
        <taxon>Scleractinia</taxon>
        <taxon>Astrocoeniina</taxon>
        <taxon>Pocilloporidae</taxon>
        <taxon>Pocillopora</taxon>
    </lineage>
</organism>